<accession>A0A1G6MLL6</accession>
<dbReference type="Proteomes" id="UP000198908">
    <property type="component" value="Unassembled WGS sequence"/>
</dbReference>
<reference evidence="2" key="1">
    <citation type="submission" date="2016-09" db="EMBL/GenBank/DDBJ databases">
        <authorList>
            <person name="Varghese N."/>
            <person name="Submissions S."/>
        </authorList>
    </citation>
    <scope>NUCLEOTIDE SEQUENCE [LARGE SCALE GENOMIC DNA]</scope>
    <source>
        <strain evidence="2">TNe-862</strain>
    </source>
</reference>
<name>A0A1G6MLL6_9BURK</name>
<dbReference type="OrthoDB" id="8777234at2"/>
<gene>
    <name evidence="1" type="ORF">SAMN05421548_10811</name>
</gene>
<dbReference type="RefSeq" id="WP_091996741.1">
    <property type="nucleotide sequence ID" value="NZ_FMYQ01000008.1"/>
</dbReference>
<sequence>MLRPTKANLARSSAGISFCSGDYSLNQNRRVYKYYWQVFTEDSPWEDAEFFQKAPKLSIAAYMALAAELKREGKRALVYNSKRLRENHGLPLDMNHPRWKGTVFAPSLEVDTDPEYDGWK</sequence>
<protein>
    <submittedName>
        <fullName evidence="1">Uncharacterized protein</fullName>
    </submittedName>
</protein>
<dbReference type="STRING" id="416944.SAMN05421548_10811"/>
<evidence type="ECO:0000313" key="1">
    <source>
        <dbReference type="EMBL" id="SDC56380.1"/>
    </source>
</evidence>
<keyword evidence="2" id="KW-1185">Reference proteome</keyword>
<organism evidence="1 2">
    <name type="scientific">Paraburkholderia lycopersici</name>
    <dbReference type="NCBI Taxonomy" id="416944"/>
    <lineage>
        <taxon>Bacteria</taxon>
        <taxon>Pseudomonadati</taxon>
        <taxon>Pseudomonadota</taxon>
        <taxon>Betaproteobacteria</taxon>
        <taxon>Burkholderiales</taxon>
        <taxon>Burkholderiaceae</taxon>
        <taxon>Paraburkholderia</taxon>
    </lineage>
</organism>
<dbReference type="EMBL" id="FMYQ01000008">
    <property type="protein sequence ID" value="SDC56380.1"/>
    <property type="molecule type" value="Genomic_DNA"/>
</dbReference>
<dbReference type="AlphaFoldDB" id="A0A1G6MLL6"/>
<proteinExistence type="predicted"/>
<evidence type="ECO:0000313" key="2">
    <source>
        <dbReference type="Proteomes" id="UP000198908"/>
    </source>
</evidence>